<keyword evidence="1" id="KW-1133">Transmembrane helix</keyword>
<dbReference type="EMBL" id="MK279849">
    <property type="protein sequence ID" value="AZS07449.1"/>
    <property type="molecule type" value="Genomic_DNA"/>
</dbReference>
<proteinExistence type="predicted"/>
<accession>A0A3S9UAY0</accession>
<keyword evidence="1" id="KW-0472">Membrane</keyword>
<sequence length="76" mass="9066">MQTLKDIREYWDWWVVADAALALYWFVKFGFTLNFDHLLIGVLMLCLGASQIHMNVSNRYIELLEDRLEELESELE</sequence>
<protein>
    <submittedName>
        <fullName evidence="2">Uncharacterized protein</fullName>
    </submittedName>
</protein>
<keyword evidence="1" id="KW-0812">Transmembrane</keyword>
<gene>
    <name evidence="2" type="primary">110</name>
    <name evidence="2" type="ORF">PBI_DUKE13_110</name>
</gene>
<organism evidence="2 3">
    <name type="scientific">Mycobacterium phage Duke13</name>
    <dbReference type="NCBI Taxonomy" id="2499038"/>
    <lineage>
        <taxon>Viruses</taxon>
        <taxon>Duplodnaviria</taxon>
        <taxon>Heunggongvirae</taxon>
        <taxon>Uroviricota</taxon>
        <taxon>Caudoviricetes</taxon>
        <taxon>Omegavirus</taxon>
        <taxon>Omegavirus baka</taxon>
    </lineage>
</organism>
<reference evidence="2 3" key="1">
    <citation type="submission" date="2018-12" db="EMBL/GenBank/DDBJ databases">
        <authorList>
            <person name="Betsko A.J."/>
            <person name="Stoner T.H."/>
            <person name="Garlena R.A."/>
            <person name="Russell D.A."/>
            <person name="Pope W.H."/>
            <person name="Jacobs-Sera D."/>
            <person name="Hatfull G.F."/>
        </authorList>
    </citation>
    <scope>NUCLEOTIDE SEQUENCE [LARGE SCALE GENOMIC DNA]</scope>
</reference>
<dbReference type="Proteomes" id="UP000287876">
    <property type="component" value="Segment"/>
</dbReference>
<evidence type="ECO:0000313" key="2">
    <source>
        <dbReference type="EMBL" id="AZS07449.1"/>
    </source>
</evidence>
<evidence type="ECO:0000256" key="1">
    <source>
        <dbReference type="SAM" id="Phobius"/>
    </source>
</evidence>
<feature type="transmembrane region" description="Helical" evidence="1">
    <location>
        <begin position="12"/>
        <end position="31"/>
    </location>
</feature>
<name>A0A3S9UAY0_9CAUD</name>
<evidence type="ECO:0000313" key="3">
    <source>
        <dbReference type="Proteomes" id="UP000287876"/>
    </source>
</evidence>